<evidence type="ECO:0000256" key="6">
    <source>
        <dbReference type="ARBA" id="ARBA00022449"/>
    </source>
</evidence>
<accession>A0A1C6JY27</accession>
<dbReference type="GO" id="GO:0015297">
    <property type="term" value="F:antiporter activity"/>
    <property type="evidence" value="ECO:0007669"/>
    <property type="project" value="UniProtKB-KW"/>
</dbReference>
<evidence type="ECO:0000256" key="5">
    <source>
        <dbReference type="ARBA" id="ARBA00022448"/>
    </source>
</evidence>
<evidence type="ECO:0000313" key="15">
    <source>
        <dbReference type="EMBL" id="SCJ86903.1"/>
    </source>
</evidence>
<evidence type="ECO:0000256" key="3">
    <source>
        <dbReference type="ARBA" id="ARBA00010199"/>
    </source>
</evidence>
<evidence type="ECO:0000256" key="10">
    <source>
        <dbReference type="ARBA" id="ARBA00023065"/>
    </source>
</evidence>
<feature type="transmembrane region" description="Helical" evidence="14">
    <location>
        <begin position="165"/>
        <end position="186"/>
    </location>
</feature>
<dbReference type="NCBIfam" id="TIGR00797">
    <property type="entry name" value="matE"/>
    <property type="match status" value="1"/>
</dbReference>
<dbReference type="PANTHER" id="PTHR43298">
    <property type="entry name" value="MULTIDRUG RESISTANCE PROTEIN NORM-RELATED"/>
    <property type="match status" value="1"/>
</dbReference>
<evidence type="ECO:0000256" key="14">
    <source>
        <dbReference type="SAM" id="Phobius"/>
    </source>
</evidence>
<dbReference type="InterPro" id="IPR048279">
    <property type="entry name" value="MdtK-like"/>
</dbReference>
<evidence type="ECO:0000256" key="7">
    <source>
        <dbReference type="ARBA" id="ARBA00022475"/>
    </source>
</evidence>
<feature type="transmembrane region" description="Helical" evidence="14">
    <location>
        <begin position="97"/>
        <end position="118"/>
    </location>
</feature>
<evidence type="ECO:0000256" key="4">
    <source>
        <dbReference type="ARBA" id="ARBA00020268"/>
    </source>
</evidence>
<feature type="transmembrane region" description="Helical" evidence="14">
    <location>
        <begin position="294"/>
        <end position="316"/>
    </location>
</feature>
<sequence length="488" mass="52046">MTKNLTAGRPGKTILFFAVPMLLGNIFQQLYNMVDSVVVGNFVGFDALAAVGNSFTITFCATALAFGLSSGATIYIGQHFGAGNSRKVRQAVVTSTVFSVGFSLVLSLAGVLLCRPLLALVRTPASVMPMSLVYMRIYLLGLVFTFTYNMLSAVFRALGDSKMPLAFLVVASVVNIVLDLLFVLAFDMGVAGVALATVIAQAVSSVLAFVFLKKQLRQMERQEQQKDGSQLQPTETLARQFQLSVLWEIIRLAVPATLQQIAISGGIIIMQGFVNSFGPQIMAAYTAAIKFENIIMMSITSISIAVTAFAAQNMGARQTERVRSGYRWGLLISLFFALVLGAAAILLREPLISLFISGQDAQAVIEAGSSYLVWTFVSSLFMALLFSAEGVLKGAGDVTFCMVIGFASILVKVAAAYVLSPRMGYQGLWATMVIGWGAEALCATGRYLSGRWKSKGVTAGSWPKDGQLPDGGAPKGAPDEVTGVTEDA</sequence>
<keyword evidence="5" id="KW-0813">Transport</keyword>
<comment type="similarity">
    <text evidence="3">Belongs to the multi antimicrobial extrusion (MATE) (TC 2.A.66.1) family.</text>
</comment>
<feature type="transmembrane region" description="Helical" evidence="14">
    <location>
        <begin position="12"/>
        <end position="31"/>
    </location>
</feature>
<proteinExistence type="inferred from homology"/>
<feature type="region of interest" description="Disordered" evidence="13">
    <location>
        <begin position="457"/>
        <end position="488"/>
    </location>
</feature>
<evidence type="ECO:0000256" key="8">
    <source>
        <dbReference type="ARBA" id="ARBA00022692"/>
    </source>
</evidence>
<evidence type="ECO:0000256" key="1">
    <source>
        <dbReference type="ARBA" id="ARBA00003408"/>
    </source>
</evidence>
<comment type="function">
    <text evidence="1">Multidrug efflux pump.</text>
</comment>
<dbReference type="AlphaFoldDB" id="A0A1C6JY27"/>
<dbReference type="GO" id="GO:0005886">
    <property type="term" value="C:plasma membrane"/>
    <property type="evidence" value="ECO:0007669"/>
    <property type="project" value="UniProtKB-SubCell"/>
</dbReference>
<feature type="transmembrane region" description="Helical" evidence="14">
    <location>
        <begin position="328"/>
        <end position="347"/>
    </location>
</feature>
<keyword evidence="9 14" id="KW-1133">Transmembrane helix</keyword>
<dbReference type="InterPro" id="IPR002528">
    <property type="entry name" value="MATE_fam"/>
</dbReference>
<evidence type="ECO:0000256" key="12">
    <source>
        <dbReference type="ARBA" id="ARBA00031636"/>
    </source>
</evidence>
<feature type="transmembrane region" description="Helical" evidence="14">
    <location>
        <begin position="192"/>
        <end position="212"/>
    </location>
</feature>
<comment type="subcellular location">
    <subcellularLocation>
        <location evidence="2">Cell membrane</location>
        <topology evidence="2">Multi-pass membrane protein</topology>
    </subcellularLocation>
</comment>
<dbReference type="GO" id="GO:0006811">
    <property type="term" value="P:monoatomic ion transport"/>
    <property type="evidence" value="ECO:0007669"/>
    <property type="project" value="UniProtKB-KW"/>
</dbReference>
<protein>
    <recommendedName>
        <fullName evidence="4">Probable multidrug resistance protein NorM</fullName>
    </recommendedName>
    <alternativeName>
        <fullName evidence="12">Multidrug-efflux transporter</fullName>
    </alternativeName>
</protein>
<feature type="transmembrane region" description="Helical" evidence="14">
    <location>
        <begin position="138"/>
        <end position="158"/>
    </location>
</feature>
<keyword evidence="6" id="KW-0050">Antiport</keyword>
<keyword evidence="8 14" id="KW-0812">Transmembrane</keyword>
<dbReference type="CDD" id="cd13138">
    <property type="entry name" value="MATE_yoeA_like"/>
    <property type="match status" value="1"/>
</dbReference>
<feature type="transmembrane region" description="Helical" evidence="14">
    <location>
        <begin position="398"/>
        <end position="420"/>
    </location>
</feature>
<keyword evidence="7" id="KW-1003">Cell membrane</keyword>
<dbReference type="GO" id="GO:0042910">
    <property type="term" value="F:xenobiotic transmembrane transporter activity"/>
    <property type="evidence" value="ECO:0007669"/>
    <property type="project" value="InterPro"/>
</dbReference>
<feature type="transmembrane region" description="Helical" evidence="14">
    <location>
        <begin position="51"/>
        <end position="76"/>
    </location>
</feature>
<gene>
    <name evidence="15" type="primary">mepA_15</name>
    <name evidence="15" type="ORF">SAMEA3545359_02407</name>
</gene>
<evidence type="ECO:0000256" key="13">
    <source>
        <dbReference type="SAM" id="MobiDB-lite"/>
    </source>
</evidence>
<evidence type="ECO:0000256" key="9">
    <source>
        <dbReference type="ARBA" id="ARBA00022989"/>
    </source>
</evidence>
<dbReference type="PIRSF" id="PIRSF006603">
    <property type="entry name" value="DinF"/>
    <property type="match status" value="1"/>
</dbReference>
<dbReference type="PANTHER" id="PTHR43298:SF2">
    <property type="entry name" value="FMN_FAD EXPORTER YEEO-RELATED"/>
    <property type="match status" value="1"/>
</dbReference>
<feature type="transmembrane region" description="Helical" evidence="14">
    <location>
        <begin position="426"/>
        <end position="448"/>
    </location>
</feature>
<reference evidence="15" key="1">
    <citation type="submission" date="2015-09" db="EMBL/GenBank/DDBJ databases">
        <authorList>
            <consortium name="Pathogen Informatics"/>
        </authorList>
    </citation>
    <scope>NUCLEOTIDE SEQUENCE</scope>
    <source>
        <strain evidence="15">2789STDY5834896</strain>
    </source>
</reference>
<feature type="transmembrane region" description="Helical" evidence="14">
    <location>
        <begin position="249"/>
        <end position="274"/>
    </location>
</feature>
<evidence type="ECO:0000256" key="2">
    <source>
        <dbReference type="ARBA" id="ARBA00004651"/>
    </source>
</evidence>
<dbReference type="Pfam" id="PF01554">
    <property type="entry name" value="MatE"/>
    <property type="match status" value="2"/>
</dbReference>
<name>A0A1C6JY27_9FIRM</name>
<keyword evidence="10" id="KW-0406">Ion transport</keyword>
<evidence type="ECO:0000256" key="11">
    <source>
        <dbReference type="ARBA" id="ARBA00023136"/>
    </source>
</evidence>
<organism evidence="15">
    <name type="scientific">uncultured Anaerotruncus sp</name>
    <dbReference type="NCBI Taxonomy" id="905011"/>
    <lineage>
        <taxon>Bacteria</taxon>
        <taxon>Bacillati</taxon>
        <taxon>Bacillota</taxon>
        <taxon>Clostridia</taxon>
        <taxon>Eubacteriales</taxon>
        <taxon>Oscillospiraceae</taxon>
        <taxon>Anaerotruncus</taxon>
        <taxon>environmental samples</taxon>
    </lineage>
</organism>
<keyword evidence="11 14" id="KW-0472">Membrane</keyword>
<feature type="transmembrane region" description="Helical" evidence="14">
    <location>
        <begin position="367"/>
        <end position="386"/>
    </location>
</feature>
<dbReference type="InterPro" id="IPR050222">
    <property type="entry name" value="MATE_MdtK"/>
</dbReference>
<dbReference type="EMBL" id="FMHG01000002">
    <property type="protein sequence ID" value="SCJ86903.1"/>
    <property type="molecule type" value="Genomic_DNA"/>
</dbReference>